<keyword evidence="1" id="KW-0732">Signal</keyword>
<protein>
    <submittedName>
        <fullName evidence="2">Uncharacterized protein</fullName>
    </submittedName>
</protein>
<feature type="chain" id="PRO_5015195013" evidence="1">
    <location>
        <begin position="21"/>
        <end position="37"/>
    </location>
</feature>
<accession>A0A2P2QGH4</accession>
<evidence type="ECO:0000313" key="2">
    <source>
        <dbReference type="EMBL" id="MBX66140.1"/>
    </source>
</evidence>
<sequence length="37" mass="4232">MVRYILLPLLSLSLSPLCDTYQPTKHEHCLAVQGNNY</sequence>
<evidence type="ECO:0000256" key="1">
    <source>
        <dbReference type="SAM" id="SignalP"/>
    </source>
</evidence>
<feature type="signal peptide" evidence="1">
    <location>
        <begin position="1"/>
        <end position="20"/>
    </location>
</feature>
<name>A0A2P2QGH4_RHIMU</name>
<reference evidence="2" key="1">
    <citation type="submission" date="2018-02" db="EMBL/GenBank/DDBJ databases">
        <title>Rhizophora mucronata_Transcriptome.</title>
        <authorList>
            <person name="Meera S.P."/>
            <person name="Sreeshan A."/>
            <person name="Augustine A."/>
        </authorList>
    </citation>
    <scope>NUCLEOTIDE SEQUENCE</scope>
    <source>
        <tissue evidence="2">Leaf</tissue>
    </source>
</reference>
<dbReference type="EMBL" id="GGEC01085656">
    <property type="protein sequence ID" value="MBX66140.1"/>
    <property type="molecule type" value="Transcribed_RNA"/>
</dbReference>
<organism evidence="2">
    <name type="scientific">Rhizophora mucronata</name>
    <name type="common">Asiatic mangrove</name>
    <dbReference type="NCBI Taxonomy" id="61149"/>
    <lineage>
        <taxon>Eukaryota</taxon>
        <taxon>Viridiplantae</taxon>
        <taxon>Streptophyta</taxon>
        <taxon>Embryophyta</taxon>
        <taxon>Tracheophyta</taxon>
        <taxon>Spermatophyta</taxon>
        <taxon>Magnoliopsida</taxon>
        <taxon>eudicotyledons</taxon>
        <taxon>Gunneridae</taxon>
        <taxon>Pentapetalae</taxon>
        <taxon>rosids</taxon>
        <taxon>fabids</taxon>
        <taxon>Malpighiales</taxon>
        <taxon>Rhizophoraceae</taxon>
        <taxon>Rhizophora</taxon>
    </lineage>
</organism>
<proteinExistence type="predicted"/>
<dbReference type="AlphaFoldDB" id="A0A2P2QGH4"/>